<feature type="compositionally biased region" description="Polar residues" evidence="1">
    <location>
        <begin position="20"/>
        <end position="50"/>
    </location>
</feature>
<dbReference type="Proteomes" id="UP000887013">
    <property type="component" value="Unassembled WGS sequence"/>
</dbReference>
<name>A0A8X6P3F3_NEPPI</name>
<evidence type="ECO:0000313" key="2">
    <source>
        <dbReference type="EMBL" id="GFT45530.1"/>
    </source>
</evidence>
<accession>A0A8X6P3F3</accession>
<feature type="region of interest" description="Disordered" evidence="1">
    <location>
        <begin position="1"/>
        <end position="61"/>
    </location>
</feature>
<evidence type="ECO:0000313" key="3">
    <source>
        <dbReference type="Proteomes" id="UP000887013"/>
    </source>
</evidence>
<keyword evidence="3" id="KW-1185">Reference proteome</keyword>
<reference evidence="2" key="1">
    <citation type="submission" date="2020-08" db="EMBL/GenBank/DDBJ databases">
        <title>Multicomponent nature underlies the extraordinary mechanical properties of spider dragline silk.</title>
        <authorList>
            <person name="Kono N."/>
            <person name="Nakamura H."/>
            <person name="Mori M."/>
            <person name="Yoshida Y."/>
            <person name="Ohtoshi R."/>
            <person name="Malay A.D."/>
            <person name="Moran D.A.P."/>
            <person name="Tomita M."/>
            <person name="Numata K."/>
            <person name="Arakawa K."/>
        </authorList>
    </citation>
    <scope>NUCLEOTIDE SEQUENCE</scope>
</reference>
<comment type="caution">
    <text evidence="2">The sequence shown here is derived from an EMBL/GenBank/DDBJ whole genome shotgun (WGS) entry which is preliminary data.</text>
</comment>
<feature type="compositionally biased region" description="Basic and acidic residues" evidence="1">
    <location>
        <begin position="1"/>
        <end position="19"/>
    </location>
</feature>
<evidence type="ECO:0000256" key="1">
    <source>
        <dbReference type="SAM" id="MobiDB-lite"/>
    </source>
</evidence>
<gene>
    <name evidence="2" type="ORF">NPIL_43861</name>
</gene>
<organism evidence="2 3">
    <name type="scientific">Nephila pilipes</name>
    <name type="common">Giant wood spider</name>
    <name type="synonym">Nephila maculata</name>
    <dbReference type="NCBI Taxonomy" id="299642"/>
    <lineage>
        <taxon>Eukaryota</taxon>
        <taxon>Metazoa</taxon>
        <taxon>Ecdysozoa</taxon>
        <taxon>Arthropoda</taxon>
        <taxon>Chelicerata</taxon>
        <taxon>Arachnida</taxon>
        <taxon>Araneae</taxon>
        <taxon>Araneomorphae</taxon>
        <taxon>Entelegynae</taxon>
        <taxon>Araneoidea</taxon>
        <taxon>Nephilidae</taxon>
        <taxon>Nephila</taxon>
    </lineage>
</organism>
<protein>
    <submittedName>
        <fullName evidence="2">Uncharacterized protein</fullName>
    </submittedName>
</protein>
<dbReference type="EMBL" id="BMAW01015780">
    <property type="protein sequence ID" value="GFT45530.1"/>
    <property type="molecule type" value="Genomic_DNA"/>
</dbReference>
<proteinExistence type="predicted"/>
<sequence length="239" mass="27528">MLKDKRNFLKKRKLEEDLLNHSSETTGSSRTLKTYPSSAANTNCPSTPQLPMQLPKEPRNQNELESTMIDYDSTSTGPVETSEEVIVKSTIVSAGSCTRLDSKMESDNVLHLHSTLNVDSITEPYSNLEKIIADLKTFEDSRSVPVSSTNSESNINYNFEDKNLDMYLNFIHEDLTKEPDSTTDYKSNINSNFEEINIDPSIKFLHDNLFNEFIWNEFLNFLINKYHIFNCNWRNNKFS</sequence>
<dbReference type="AlphaFoldDB" id="A0A8X6P3F3"/>